<evidence type="ECO:0000313" key="2">
    <source>
        <dbReference type="EMBL" id="KAK3738680.1"/>
    </source>
</evidence>
<comment type="caution">
    <text evidence="2">The sequence shown here is derived from an EMBL/GenBank/DDBJ whole genome shotgun (WGS) entry which is preliminary data.</text>
</comment>
<dbReference type="EMBL" id="JAWDGP010006578">
    <property type="protein sequence ID" value="KAK3738680.1"/>
    <property type="molecule type" value="Genomic_DNA"/>
</dbReference>
<evidence type="ECO:0000313" key="3">
    <source>
        <dbReference type="Proteomes" id="UP001283361"/>
    </source>
</evidence>
<reference evidence="2" key="1">
    <citation type="journal article" date="2023" name="G3 (Bethesda)">
        <title>A reference genome for the long-term kleptoplast-retaining sea slug Elysia crispata morphotype clarki.</title>
        <authorList>
            <person name="Eastman K.E."/>
            <person name="Pendleton A.L."/>
            <person name="Shaikh M.A."/>
            <person name="Suttiyut T."/>
            <person name="Ogas R."/>
            <person name="Tomko P."/>
            <person name="Gavelis G."/>
            <person name="Widhalm J.R."/>
            <person name="Wisecaver J.H."/>
        </authorList>
    </citation>
    <scope>NUCLEOTIDE SEQUENCE</scope>
    <source>
        <strain evidence="2">ECLA1</strain>
    </source>
</reference>
<sequence>MRAFVLLVSIFLFVVAAKAVCEEECRSEWCTKDSIRVTYIGGK</sequence>
<accession>A0AAE0YC03</accession>
<feature type="non-terminal residue" evidence="2">
    <location>
        <position position="1"/>
    </location>
</feature>
<feature type="chain" id="PRO_5041984850" evidence="1">
    <location>
        <begin position="20"/>
        <end position="43"/>
    </location>
</feature>
<feature type="signal peptide" evidence="1">
    <location>
        <begin position="1"/>
        <end position="19"/>
    </location>
</feature>
<dbReference type="AlphaFoldDB" id="A0AAE0YC03"/>
<protein>
    <submittedName>
        <fullName evidence="2">Uncharacterized protein</fullName>
    </submittedName>
</protein>
<name>A0AAE0YC03_9GAST</name>
<evidence type="ECO:0000256" key="1">
    <source>
        <dbReference type="SAM" id="SignalP"/>
    </source>
</evidence>
<keyword evidence="1" id="KW-0732">Signal</keyword>
<dbReference type="Proteomes" id="UP001283361">
    <property type="component" value="Unassembled WGS sequence"/>
</dbReference>
<keyword evidence="3" id="KW-1185">Reference proteome</keyword>
<proteinExistence type="predicted"/>
<gene>
    <name evidence="2" type="ORF">RRG08_035465</name>
</gene>
<organism evidence="2 3">
    <name type="scientific">Elysia crispata</name>
    <name type="common">lettuce slug</name>
    <dbReference type="NCBI Taxonomy" id="231223"/>
    <lineage>
        <taxon>Eukaryota</taxon>
        <taxon>Metazoa</taxon>
        <taxon>Spiralia</taxon>
        <taxon>Lophotrochozoa</taxon>
        <taxon>Mollusca</taxon>
        <taxon>Gastropoda</taxon>
        <taxon>Heterobranchia</taxon>
        <taxon>Euthyneura</taxon>
        <taxon>Panpulmonata</taxon>
        <taxon>Sacoglossa</taxon>
        <taxon>Placobranchoidea</taxon>
        <taxon>Plakobranchidae</taxon>
        <taxon>Elysia</taxon>
    </lineage>
</organism>